<dbReference type="InterPro" id="IPR036388">
    <property type="entry name" value="WH-like_DNA-bd_sf"/>
</dbReference>
<dbReference type="PROSITE" id="PS50043">
    <property type="entry name" value="HTH_LUXR_2"/>
    <property type="match status" value="1"/>
</dbReference>
<dbReference type="InterPro" id="IPR027417">
    <property type="entry name" value="P-loop_NTPase"/>
</dbReference>
<feature type="domain" description="HTH luxR-type" evidence="4">
    <location>
        <begin position="854"/>
        <end position="918"/>
    </location>
</feature>
<dbReference type="GO" id="GO:0004016">
    <property type="term" value="F:adenylate cyclase activity"/>
    <property type="evidence" value="ECO:0007669"/>
    <property type="project" value="TreeGrafter"/>
</dbReference>
<dbReference type="GO" id="GO:0003677">
    <property type="term" value="F:DNA binding"/>
    <property type="evidence" value="ECO:0007669"/>
    <property type="project" value="InterPro"/>
</dbReference>
<sequence>MVAVHRPIAGTVAAALTGRRGECAVLDDLVRALRAGDSRALVVHGEAGVGKTALLDHLAVEAQGCRVARAAGIQSEMELPFAALHQLCAPMLDRLDRLPAPQRDALRTMFGLSAGRAPDRFLVGLAVLGLLSAVAEQQPLLCLVDDQQWLDRASTQVLAFVARRLGAESVGLVFAAPDVHPELAALPDLRVGALPDADARTLLDEALAGPIDARVRDQIVAEARGNPLALLELPQGITPAELAGGFGLPGAGAGGIEEQFERRVSALPEPTRRLLLLMAADPAGDPAVLARAAAVRGIGPGAEGPAADAGLADFGARARFRHPLVRSAVYRSAPADERRAAHQALADATDPRQEPDRRAWHRAAATAGPDEDVAAELDRSAGRAQARGGLAAAAAFLQRAAALTPDPARRAGRALAAAEAEVQTGGFDAALDLLDVAADGPLSDDQQAGVDLVRAELAFVANRGNDAPPLLLKAAERLARVDPALSRATYLDALSAAIFAGRLAAPGGDVHDVARAARTAPAAPDPGAADLLLDGTAAAYNDGYAAGLPALRAALRDFGAGLSTTEELDLLWMASTTALRLWDDERWDALSARHLELARETGMLSQLPLALTTRAYLLLFSGDLAGAASLTAETTAITEATGTNLAPYSALGLAAFRGDEPAAAALLDATTIDVTQRGEGVGITFAEWANALLHNGLGNYREALAAAERATAYQSDQGALIWPAVELIEAASRAEAAPAAVAMFDRLAAMTSASGTDWALGIQARAQALLTDDDAAEGHYRAAIEHLERTRLRVDLARAHLLYGEWLRRDRRRTDAREHLRTANEMFDEMGTAAFAARAGRELRAAGGSSNPRVPAPQDELTVQEAQIARMAAGGLSNPEIATRLFISARTVQYHLRKVFTKLGITSRGQLDRVLPAG</sequence>
<evidence type="ECO:0000256" key="2">
    <source>
        <dbReference type="ARBA" id="ARBA00022840"/>
    </source>
</evidence>
<dbReference type="SUPFAM" id="SSF46894">
    <property type="entry name" value="C-terminal effector domain of the bipartite response regulators"/>
    <property type="match status" value="1"/>
</dbReference>
<evidence type="ECO:0000313" key="6">
    <source>
        <dbReference type="Proteomes" id="UP000256913"/>
    </source>
</evidence>
<accession>A0A3D9ZVM9</accession>
<organism evidence="5 6">
    <name type="scientific">Asanoa ferruginea</name>
    <dbReference type="NCBI Taxonomy" id="53367"/>
    <lineage>
        <taxon>Bacteria</taxon>
        <taxon>Bacillati</taxon>
        <taxon>Actinomycetota</taxon>
        <taxon>Actinomycetes</taxon>
        <taxon>Micromonosporales</taxon>
        <taxon>Micromonosporaceae</taxon>
        <taxon>Asanoa</taxon>
    </lineage>
</organism>
<feature type="compositionally biased region" description="Basic and acidic residues" evidence="3">
    <location>
        <begin position="349"/>
        <end position="358"/>
    </location>
</feature>
<dbReference type="InterPro" id="IPR016032">
    <property type="entry name" value="Sig_transdc_resp-reg_C-effctor"/>
</dbReference>
<dbReference type="SUPFAM" id="SSF52540">
    <property type="entry name" value="P-loop containing nucleoside triphosphate hydrolases"/>
    <property type="match status" value="1"/>
</dbReference>
<dbReference type="Gene3D" id="1.10.10.10">
    <property type="entry name" value="Winged helix-like DNA-binding domain superfamily/Winged helix DNA-binding domain"/>
    <property type="match status" value="1"/>
</dbReference>
<keyword evidence="1" id="KW-0547">Nucleotide-binding</keyword>
<gene>
    <name evidence="5" type="ORF">DFJ67_7442</name>
</gene>
<reference evidence="5 6" key="1">
    <citation type="submission" date="2018-08" db="EMBL/GenBank/DDBJ databases">
        <title>Sequencing the genomes of 1000 actinobacteria strains.</title>
        <authorList>
            <person name="Klenk H.-P."/>
        </authorList>
    </citation>
    <scope>NUCLEOTIDE SEQUENCE [LARGE SCALE GENOMIC DNA]</scope>
    <source>
        <strain evidence="5 6">DSM 44099</strain>
    </source>
</reference>
<dbReference type="PANTHER" id="PTHR16305:SF35">
    <property type="entry name" value="TRANSCRIPTIONAL ACTIVATOR DOMAIN"/>
    <property type="match status" value="1"/>
</dbReference>
<evidence type="ECO:0000313" key="5">
    <source>
        <dbReference type="EMBL" id="REG01359.1"/>
    </source>
</evidence>
<dbReference type="EMBL" id="QUMQ01000001">
    <property type="protein sequence ID" value="REG01359.1"/>
    <property type="molecule type" value="Genomic_DNA"/>
</dbReference>
<dbReference type="SMART" id="SM00421">
    <property type="entry name" value="HTH_LUXR"/>
    <property type="match status" value="1"/>
</dbReference>
<proteinExistence type="predicted"/>
<comment type="caution">
    <text evidence="5">The sequence shown here is derived from an EMBL/GenBank/DDBJ whole genome shotgun (WGS) entry which is preliminary data.</text>
</comment>
<evidence type="ECO:0000259" key="4">
    <source>
        <dbReference type="PROSITE" id="PS50043"/>
    </source>
</evidence>
<keyword evidence="2" id="KW-0067">ATP-binding</keyword>
<protein>
    <submittedName>
        <fullName evidence="5">Regulatory LuxR family protein</fullName>
    </submittedName>
</protein>
<dbReference type="Pfam" id="PF13191">
    <property type="entry name" value="AAA_16"/>
    <property type="match status" value="1"/>
</dbReference>
<dbReference type="InterPro" id="IPR041664">
    <property type="entry name" value="AAA_16"/>
</dbReference>
<dbReference type="GO" id="GO:0005524">
    <property type="term" value="F:ATP binding"/>
    <property type="evidence" value="ECO:0007669"/>
    <property type="project" value="UniProtKB-KW"/>
</dbReference>
<keyword evidence="6" id="KW-1185">Reference proteome</keyword>
<dbReference type="Pfam" id="PF00196">
    <property type="entry name" value="GerE"/>
    <property type="match status" value="1"/>
</dbReference>
<dbReference type="Proteomes" id="UP000256913">
    <property type="component" value="Unassembled WGS sequence"/>
</dbReference>
<dbReference type="GO" id="GO:0005737">
    <property type="term" value="C:cytoplasm"/>
    <property type="evidence" value="ECO:0007669"/>
    <property type="project" value="TreeGrafter"/>
</dbReference>
<dbReference type="CDD" id="cd06170">
    <property type="entry name" value="LuxR_C_like"/>
    <property type="match status" value="1"/>
</dbReference>
<dbReference type="GO" id="GO:0006355">
    <property type="term" value="P:regulation of DNA-templated transcription"/>
    <property type="evidence" value="ECO:0007669"/>
    <property type="project" value="InterPro"/>
</dbReference>
<evidence type="ECO:0000256" key="1">
    <source>
        <dbReference type="ARBA" id="ARBA00022741"/>
    </source>
</evidence>
<evidence type="ECO:0000256" key="3">
    <source>
        <dbReference type="SAM" id="MobiDB-lite"/>
    </source>
</evidence>
<dbReference type="InterPro" id="IPR000792">
    <property type="entry name" value="Tscrpt_reg_LuxR_C"/>
</dbReference>
<name>A0A3D9ZVM9_9ACTN</name>
<dbReference type="AlphaFoldDB" id="A0A3D9ZVM9"/>
<dbReference type="PRINTS" id="PR00038">
    <property type="entry name" value="HTHLUXR"/>
</dbReference>
<feature type="region of interest" description="Disordered" evidence="3">
    <location>
        <begin position="336"/>
        <end position="371"/>
    </location>
</feature>
<dbReference type="PANTHER" id="PTHR16305">
    <property type="entry name" value="TESTICULAR SOLUBLE ADENYLYL CYCLASE"/>
    <property type="match status" value="1"/>
</dbReference>